<evidence type="ECO:0000313" key="2">
    <source>
        <dbReference type="Proteomes" id="UP001141629"/>
    </source>
</evidence>
<dbReference type="InterPro" id="IPR023393">
    <property type="entry name" value="START-like_dom_sf"/>
</dbReference>
<evidence type="ECO:0000313" key="1">
    <source>
        <dbReference type="EMBL" id="MCV7419147.1"/>
    </source>
</evidence>
<proteinExistence type="predicted"/>
<dbReference type="Gene3D" id="3.30.530.20">
    <property type="match status" value="1"/>
</dbReference>
<dbReference type="CDD" id="cd07812">
    <property type="entry name" value="SRPBCC"/>
    <property type="match status" value="1"/>
</dbReference>
<dbReference type="AlphaFoldDB" id="A0A9X2YYF4"/>
<dbReference type="InterPro" id="IPR019587">
    <property type="entry name" value="Polyketide_cyclase/dehydratase"/>
</dbReference>
<sequence>MAQPLLRAQVDIDAPPAKVWALVSDLRLMPQWSPQCRLMKQFGPLRPGTRTVNLNRRNFLFWPTTSRITEVVSERKLAFRVNENNTVWSFELEPTATGTRLTETRHAENGVKPVSNVMVNVALGGVPSFEGELVDGMNESLSRIKAAAER</sequence>
<protein>
    <submittedName>
        <fullName evidence="1">SRPBCC family protein</fullName>
    </submittedName>
</protein>
<gene>
    <name evidence="1" type="ORF">H7K45_01200</name>
</gene>
<dbReference type="Pfam" id="PF10604">
    <property type="entry name" value="Polyketide_cyc2"/>
    <property type="match status" value="1"/>
</dbReference>
<dbReference type="RefSeq" id="WP_263993873.1">
    <property type="nucleotide sequence ID" value="NZ_JACKVK010000001.1"/>
</dbReference>
<reference evidence="1" key="1">
    <citation type="submission" date="2020-07" db="EMBL/GenBank/DDBJ databases">
        <authorList>
            <person name="Pettersson B.M.F."/>
            <person name="Behra P.R.K."/>
            <person name="Ramesh M."/>
            <person name="Das S."/>
            <person name="Dasgupta S."/>
            <person name="Kirsebom L.A."/>
        </authorList>
    </citation>
    <scope>NUCLEOTIDE SEQUENCE</scope>
    <source>
        <strain evidence="1">DSM 44838</strain>
    </source>
</reference>
<comment type="caution">
    <text evidence="1">The sequence shown here is derived from an EMBL/GenBank/DDBJ whole genome shotgun (WGS) entry which is preliminary data.</text>
</comment>
<organism evidence="1 2">
    <name type="scientific">Mycobacterium yunnanensis</name>
    <dbReference type="NCBI Taxonomy" id="368477"/>
    <lineage>
        <taxon>Bacteria</taxon>
        <taxon>Bacillati</taxon>
        <taxon>Actinomycetota</taxon>
        <taxon>Actinomycetes</taxon>
        <taxon>Mycobacteriales</taxon>
        <taxon>Mycobacteriaceae</taxon>
        <taxon>Mycobacterium</taxon>
    </lineage>
</organism>
<keyword evidence="2" id="KW-1185">Reference proteome</keyword>
<dbReference type="Proteomes" id="UP001141629">
    <property type="component" value="Unassembled WGS sequence"/>
</dbReference>
<name>A0A9X2YYF4_9MYCO</name>
<reference evidence="1" key="2">
    <citation type="journal article" date="2022" name="BMC Genomics">
        <title>Comparative genome analysis of mycobacteria focusing on tRNA and non-coding RNA.</title>
        <authorList>
            <person name="Behra P.R.K."/>
            <person name="Pettersson B.M.F."/>
            <person name="Ramesh M."/>
            <person name="Das S."/>
            <person name="Dasgupta S."/>
            <person name="Kirsebom L.A."/>
        </authorList>
    </citation>
    <scope>NUCLEOTIDE SEQUENCE</scope>
    <source>
        <strain evidence="1">DSM 44838</strain>
    </source>
</reference>
<dbReference type="SUPFAM" id="SSF55961">
    <property type="entry name" value="Bet v1-like"/>
    <property type="match status" value="1"/>
</dbReference>
<accession>A0A9X2YYF4</accession>
<dbReference type="EMBL" id="JACKVK010000001">
    <property type="protein sequence ID" value="MCV7419147.1"/>
    <property type="molecule type" value="Genomic_DNA"/>
</dbReference>